<evidence type="ECO:0000256" key="3">
    <source>
        <dbReference type="ARBA" id="ARBA00023002"/>
    </source>
</evidence>
<dbReference type="SUPFAM" id="SSF52833">
    <property type="entry name" value="Thioredoxin-like"/>
    <property type="match status" value="1"/>
</dbReference>
<dbReference type="Proteomes" id="UP000641646">
    <property type="component" value="Unassembled WGS sequence"/>
</dbReference>
<dbReference type="GO" id="GO:0016491">
    <property type="term" value="F:oxidoreductase activity"/>
    <property type="evidence" value="ECO:0007669"/>
    <property type="project" value="UniProtKB-KW"/>
</dbReference>
<comment type="similarity">
    <text evidence="1">Belongs to the thioredoxin family. DsbA subfamily.</text>
</comment>
<evidence type="ECO:0000259" key="6">
    <source>
        <dbReference type="PROSITE" id="PS51352"/>
    </source>
</evidence>
<dbReference type="InterPro" id="IPR012336">
    <property type="entry name" value="Thioredoxin-like_fold"/>
</dbReference>
<dbReference type="EMBL" id="JACJPW010000006">
    <property type="protein sequence ID" value="MBD2180216.1"/>
    <property type="molecule type" value="Genomic_DNA"/>
</dbReference>
<evidence type="ECO:0000313" key="8">
    <source>
        <dbReference type="Proteomes" id="UP000641646"/>
    </source>
</evidence>
<evidence type="ECO:0000256" key="5">
    <source>
        <dbReference type="ARBA" id="ARBA00023284"/>
    </source>
</evidence>
<evidence type="ECO:0000256" key="4">
    <source>
        <dbReference type="ARBA" id="ARBA00023157"/>
    </source>
</evidence>
<accession>A0A926ZGV2</accession>
<protein>
    <submittedName>
        <fullName evidence="7">Thioredoxin domain-containing protein</fullName>
    </submittedName>
</protein>
<organism evidence="7 8">
    <name type="scientific">Aerosakkonema funiforme FACHB-1375</name>
    <dbReference type="NCBI Taxonomy" id="2949571"/>
    <lineage>
        <taxon>Bacteria</taxon>
        <taxon>Bacillati</taxon>
        <taxon>Cyanobacteriota</taxon>
        <taxon>Cyanophyceae</taxon>
        <taxon>Oscillatoriophycideae</taxon>
        <taxon>Aerosakkonematales</taxon>
        <taxon>Aerosakkonemataceae</taxon>
        <taxon>Aerosakkonema</taxon>
    </lineage>
</organism>
<dbReference type="Pfam" id="PF13462">
    <property type="entry name" value="Thioredoxin_4"/>
    <property type="match status" value="1"/>
</dbReference>
<keyword evidence="4" id="KW-1015">Disulfide bond</keyword>
<keyword evidence="8" id="KW-1185">Reference proteome</keyword>
<evidence type="ECO:0000256" key="1">
    <source>
        <dbReference type="ARBA" id="ARBA00005791"/>
    </source>
</evidence>
<evidence type="ECO:0000313" key="7">
    <source>
        <dbReference type="EMBL" id="MBD2180216.1"/>
    </source>
</evidence>
<reference evidence="7" key="1">
    <citation type="journal article" date="2015" name="ISME J.">
        <title>Draft Genome Sequence of Streptomyces incarnatus NRRL8089, which Produces the Nucleoside Antibiotic Sinefungin.</title>
        <authorList>
            <person name="Oshima K."/>
            <person name="Hattori M."/>
            <person name="Shimizu H."/>
            <person name="Fukuda K."/>
            <person name="Nemoto M."/>
            <person name="Inagaki K."/>
            <person name="Tamura T."/>
        </authorList>
    </citation>
    <scope>NUCLEOTIDE SEQUENCE</scope>
    <source>
        <strain evidence="7">FACHB-1375</strain>
    </source>
</reference>
<name>A0A926ZGV2_9CYAN</name>
<dbReference type="AlphaFoldDB" id="A0A926ZGV2"/>
<sequence>MRLVQLCAIALTSFPNIVKKRLRLAAPLILCFIIACWSFPAQAATRISPRLQEQVLQIIRENPEVILESLQAYQQAQQQKLHQAQQAFLQDLKSNPKAVIAESPTTGAKDLKIVLVEFSDFQCPYCAKAQETIKQFMANHQDEVTLVYKHFPLTSIHTEAMPAAKAAWAAAQQGKFWQYQDALFSQQDKLGEALYLEIAQNLNLDMEKFQQDRNIADNAIVQDMLLAENLGITGTPFFVMNGQAFSGAIQLSDMENILARVR</sequence>
<reference evidence="7" key="2">
    <citation type="submission" date="2020-08" db="EMBL/GenBank/DDBJ databases">
        <authorList>
            <person name="Chen M."/>
            <person name="Teng W."/>
            <person name="Zhao L."/>
            <person name="Hu C."/>
            <person name="Zhou Y."/>
            <person name="Han B."/>
            <person name="Song L."/>
            <person name="Shu W."/>
        </authorList>
    </citation>
    <scope>NUCLEOTIDE SEQUENCE</scope>
    <source>
        <strain evidence="7">FACHB-1375</strain>
    </source>
</reference>
<dbReference type="PROSITE" id="PS51352">
    <property type="entry name" value="THIOREDOXIN_2"/>
    <property type="match status" value="1"/>
</dbReference>
<dbReference type="InterPro" id="IPR013766">
    <property type="entry name" value="Thioredoxin_domain"/>
</dbReference>
<keyword evidence="2" id="KW-0732">Signal</keyword>
<comment type="caution">
    <text evidence="7">The sequence shown here is derived from an EMBL/GenBank/DDBJ whole genome shotgun (WGS) entry which is preliminary data.</text>
</comment>
<dbReference type="Gene3D" id="3.40.30.10">
    <property type="entry name" value="Glutaredoxin"/>
    <property type="match status" value="1"/>
</dbReference>
<gene>
    <name evidence="7" type="ORF">H6G03_03645</name>
</gene>
<dbReference type="RefSeq" id="WP_190462179.1">
    <property type="nucleotide sequence ID" value="NZ_JACJPW010000006.1"/>
</dbReference>
<dbReference type="PANTHER" id="PTHR13887:SF14">
    <property type="entry name" value="DISULFIDE BOND FORMATION PROTEIN D"/>
    <property type="match status" value="1"/>
</dbReference>
<proteinExistence type="inferred from homology"/>
<keyword evidence="5" id="KW-0676">Redox-active center</keyword>
<feature type="domain" description="Thioredoxin" evidence="6">
    <location>
        <begin position="70"/>
        <end position="262"/>
    </location>
</feature>
<evidence type="ECO:0000256" key="2">
    <source>
        <dbReference type="ARBA" id="ARBA00022729"/>
    </source>
</evidence>
<dbReference type="InterPro" id="IPR036249">
    <property type="entry name" value="Thioredoxin-like_sf"/>
</dbReference>
<keyword evidence="3" id="KW-0560">Oxidoreductase</keyword>
<dbReference type="PANTHER" id="PTHR13887">
    <property type="entry name" value="GLUTATHIONE S-TRANSFERASE KAPPA"/>
    <property type="match status" value="1"/>
</dbReference>